<reference evidence="2" key="1">
    <citation type="journal article" date="2019" name="Int. J. Syst. Evol. Microbiol.">
        <title>The Global Catalogue of Microorganisms (GCM) 10K type strain sequencing project: providing services to taxonomists for standard genome sequencing and annotation.</title>
        <authorList>
            <consortium name="The Broad Institute Genomics Platform"/>
            <consortium name="The Broad Institute Genome Sequencing Center for Infectious Disease"/>
            <person name="Wu L."/>
            <person name="Ma J."/>
        </authorList>
    </citation>
    <scope>NUCLEOTIDE SEQUENCE [LARGE SCALE GENOMIC DNA]</scope>
    <source>
        <strain evidence="2">CGMCC 4.7304</strain>
    </source>
</reference>
<sequence length="44" mass="4736">MSDHFGQLVGAVEESELPEVFVPCEEPDLSASLASFCSFPCSFP</sequence>
<evidence type="ECO:0000313" key="2">
    <source>
        <dbReference type="Proteomes" id="UP001596083"/>
    </source>
</evidence>
<dbReference type="EMBL" id="JBHSPB010000021">
    <property type="protein sequence ID" value="MFC5723867.1"/>
    <property type="molecule type" value="Genomic_DNA"/>
</dbReference>
<organism evidence="1 2">
    <name type="scientific">Streptomyces gamaensis</name>
    <dbReference type="NCBI Taxonomy" id="1763542"/>
    <lineage>
        <taxon>Bacteria</taxon>
        <taxon>Bacillati</taxon>
        <taxon>Actinomycetota</taxon>
        <taxon>Actinomycetes</taxon>
        <taxon>Kitasatosporales</taxon>
        <taxon>Streptomycetaceae</taxon>
        <taxon>Streptomyces</taxon>
    </lineage>
</organism>
<proteinExistence type="predicted"/>
<comment type="caution">
    <text evidence="1">The sequence shown here is derived from an EMBL/GenBank/DDBJ whole genome shotgun (WGS) entry which is preliminary data.</text>
</comment>
<protein>
    <submittedName>
        <fullName evidence="1">Uncharacterized protein</fullName>
    </submittedName>
</protein>
<name>A0ABW0Z601_9ACTN</name>
<gene>
    <name evidence="1" type="ORF">ACFP1Z_27250</name>
</gene>
<keyword evidence="2" id="KW-1185">Reference proteome</keyword>
<evidence type="ECO:0000313" key="1">
    <source>
        <dbReference type="EMBL" id="MFC5723867.1"/>
    </source>
</evidence>
<accession>A0ABW0Z601</accession>
<dbReference type="Proteomes" id="UP001596083">
    <property type="component" value="Unassembled WGS sequence"/>
</dbReference>
<dbReference type="RefSeq" id="WP_390320285.1">
    <property type="nucleotide sequence ID" value="NZ_JBHSPB010000021.1"/>
</dbReference>